<dbReference type="InterPro" id="IPR004316">
    <property type="entry name" value="SWEET_rpt"/>
</dbReference>
<proteinExistence type="inferred from homology"/>
<gene>
    <name evidence="13" type="ORF">Taro_003210</name>
</gene>
<comment type="similarity">
    <text evidence="2 12">Belongs to the SWEET sugar transporter family.</text>
</comment>
<name>A0A843TN34_COLES</name>
<accession>A0A843TN34</accession>
<evidence type="ECO:0000256" key="12">
    <source>
        <dbReference type="RuleBase" id="RU910715"/>
    </source>
</evidence>
<evidence type="ECO:0000256" key="4">
    <source>
        <dbReference type="ARBA" id="ARBA00022475"/>
    </source>
</evidence>
<evidence type="ECO:0000256" key="2">
    <source>
        <dbReference type="ARBA" id="ARBA00007809"/>
    </source>
</evidence>
<feature type="transmembrane region" description="Helical" evidence="12">
    <location>
        <begin position="149"/>
        <end position="169"/>
    </location>
</feature>
<keyword evidence="5 12" id="KW-0762">Sugar transport</keyword>
<comment type="subcellular location">
    <subcellularLocation>
        <location evidence="1">Cell membrane</location>
        <topology evidence="1">Multi-pass membrane protein</topology>
    </subcellularLocation>
</comment>
<evidence type="ECO:0000256" key="10">
    <source>
        <dbReference type="ARBA" id="ARBA00037238"/>
    </source>
</evidence>
<keyword evidence="9 12" id="KW-0472">Membrane</keyword>
<feature type="transmembrane region" description="Helical" evidence="12">
    <location>
        <begin position="181"/>
        <end position="203"/>
    </location>
</feature>
<dbReference type="FunFam" id="1.20.1280.290:FF:000001">
    <property type="entry name" value="Bidirectional sugar transporter SWEET"/>
    <property type="match status" value="1"/>
</dbReference>
<organism evidence="13 14">
    <name type="scientific">Colocasia esculenta</name>
    <name type="common">Wild taro</name>
    <name type="synonym">Arum esculentum</name>
    <dbReference type="NCBI Taxonomy" id="4460"/>
    <lineage>
        <taxon>Eukaryota</taxon>
        <taxon>Viridiplantae</taxon>
        <taxon>Streptophyta</taxon>
        <taxon>Embryophyta</taxon>
        <taxon>Tracheophyta</taxon>
        <taxon>Spermatophyta</taxon>
        <taxon>Magnoliopsida</taxon>
        <taxon>Liliopsida</taxon>
        <taxon>Araceae</taxon>
        <taxon>Aroideae</taxon>
        <taxon>Colocasieae</taxon>
        <taxon>Colocasia</taxon>
    </lineage>
</organism>
<feature type="transmembrane region" description="Helical" evidence="12">
    <location>
        <begin position="63"/>
        <end position="82"/>
    </location>
</feature>
<evidence type="ECO:0000256" key="6">
    <source>
        <dbReference type="ARBA" id="ARBA00022692"/>
    </source>
</evidence>
<dbReference type="Pfam" id="PF03083">
    <property type="entry name" value="MtN3_slv"/>
    <property type="match status" value="2"/>
</dbReference>
<comment type="function">
    <text evidence="12">Mediates both low-affinity uptake and efflux of sugar across the membrane.</text>
</comment>
<keyword evidence="4" id="KW-1003">Cell membrane</keyword>
<dbReference type="OrthoDB" id="409725at2759"/>
<comment type="function">
    <text evidence="10">Mediates both low-affinity uptake and efflux of sugar across the plasma membrane.</text>
</comment>
<keyword evidence="8 12" id="KW-1133">Transmembrane helix</keyword>
<comment type="caution">
    <text evidence="12">Lacks conserved residue(s) required for the propagation of feature annotation.</text>
</comment>
<evidence type="ECO:0000256" key="3">
    <source>
        <dbReference type="ARBA" id="ARBA00022448"/>
    </source>
</evidence>
<feature type="transmembrane region" description="Helical" evidence="12">
    <location>
        <begin position="88"/>
        <end position="110"/>
    </location>
</feature>
<dbReference type="PANTHER" id="PTHR10791:SF30">
    <property type="entry name" value="SUGAR TRANSPORTER SWEET1"/>
    <property type="match status" value="1"/>
</dbReference>
<comment type="subunit">
    <text evidence="11">Forms homooligomers and/or heterooligomers.</text>
</comment>
<evidence type="ECO:0000256" key="9">
    <source>
        <dbReference type="ARBA" id="ARBA00023136"/>
    </source>
</evidence>
<dbReference type="EMBL" id="NMUH01000081">
    <property type="protein sequence ID" value="MQL70873.1"/>
    <property type="molecule type" value="Genomic_DNA"/>
</dbReference>
<feature type="transmembrane region" description="Helical" evidence="12">
    <location>
        <begin position="209"/>
        <end position="230"/>
    </location>
</feature>
<feature type="transmembrane region" description="Helical" evidence="12">
    <location>
        <begin position="122"/>
        <end position="143"/>
    </location>
</feature>
<sequence length="267" mass="29050">MVSADTARNIVGIIGAAITVFRFGQLLSSPRNVISFGLFLSPVSPTFCEIWRKKAVEDFSPIPYLATLLNCMLWVFYGTPVVHPHSLLVITINSIGLVLESIYLIIFIRYATSAGRCKVFKFLAVEMVFMAALGVGVLLGAHTYGKRSLIVGVMCVIFGTCMYAAPLAAMKNVIKTRSVKYMPLPLSLASFLNGVCWTLYALLRFDIFITIPNGLGTLLGFAQLLLYGCYYSSTPKEEPKAEIQLPTATVSPGNGKLGAVTTISIQQ</sequence>
<dbReference type="AlphaFoldDB" id="A0A843TN34"/>
<dbReference type="PANTHER" id="PTHR10791">
    <property type="entry name" value="RAG1-ACTIVATING PROTEIN 1"/>
    <property type="match status" value="1"/>
</dbReference>
<dbReference type="GO" id="GO:0005886">
    <property type="term" value="C:plasma membrane"/>
    <property type="evidence" value="ECO:0007669"/>
    <property type="project" value="UniProtKB-SubCell"/>
</dbReference>
<evidence type="ECO:0000313" key="14">
    <source>
        <dbReference type="Proteomes" id="UP000652761"/>
    </source>
</evidence>
<evidence type="ECO:0000313" key="13">
    <source>
        <dbReference type="EMBL" id="MQL70873.1"/>
    </source>
</evidence>
<dbReference type="InterPro" id="IPR047664">
    <property type="entry name" value="SWEET"/>
</dbReference>
<dbReference type="FunFam" id="1.20.1280.290:FF:000002">
    <property type="entry name" value="Bidirectional sugar transporter SWEET"/>
    <property type="match status" value="1"/>
</dbReference>
<comment type="caution">
    <text evidence="13">The sequence shown here is derived from an EMBL/GenBank/DDBJ whole genome shotgun (WGS) entry which is preliminary data.</text>
</comment>
<keyword evidence="6 12" id="KW-0812">Transmembrane</keyword>
<dbReference type="Proteomes" id="UP000652761">
    <property type="component" value="Unassembled WGS sequence"/>
</dbReference>
<reference evidence="13" key="1">
    <citation type="submission" date="2017-07" db="EMBL/GenBank/DDBJ databases">
        <title>Taro Niue Genome Assembly and Annotation.</title>
        <authorList>
            <person name="Atibalentja N."/>
            <person name="Keating K."/>
            <person name="Fields C.J."/>
        </authorList>
    </citation>
    <scope>NUCLEOTIDE SEQUENCE</scope>
    <source>
        <strain evidence="13">Niue_2</strain>
        <tissue evidence="13">Leaf</tissue>
    </source>
</reference>
<keyword evidence="14" id="KW-1185">Reference proteome</keyword>
<keyword evidence="3 12" id="KW-0813">Transport</keyword>
<evidence type="ECO:0000256" key="1">
    <source>
        <dbReference type="ARBA" id="ARBA00004651"/>
    </source>
</evidence>
<dbReference type="Gene3D" id="1.20.1280.290">
    <property type="match status" value="2"/>
</dbReference>
<keyword evidence="7" id="KW-0677">Repeat</keyword>
<evidence type="ECO:0000256" key="8">
    <source>
        <dbReference type="ARBA" id="ARBA00022989"/>
    </source>
</evidence>
<evidence type="ECO:0000256" key="11">
    <source>
        <dbReference type="ARBA" id="ARBA00038715"/>
    </source>
</evidence>
<protein>
    <recommendedName>
        <fullName evidence="12">Bidirectional sugar transporter SWEET</fullName>
    </recommendedName>
</protein>
<dbReference type="GO" id="GO:0051119">
    <property type="term" value="F:sugar transmembrane transporter activity"/>
    <property type="evidence" value="ECO:0007669"/>
    <property type="project" value="InterPro"/>
</dbReference>
<evidence type="ECO:0000256" key="5">
    <source>
        <dbReference type="ARBA" id="ARBA00022597"/>
    </source>
</evidence>
<evidence type="ECO:0000256" key="7">
    <source>
        <dbReference type="ARBA" id="ARBA00022737"/>
    </source>
</evidence>